<dbReference type="OrthoDB" id="10017160at2759"/>
<evidence type="ECO:0008006" key="3">
    <source>
        <dbReference type="Google" id="ProtNLM"/>
    </source>
</evidence>
<accession>A0A4C1VDW9</accession>
<dbReference type="AlphaFoldDB" id="A0A4C1VDW9"/>
<gene>
    <name evidence="1" type="ORF">EVAR_31014_1</name>
</gene>
<reference evidence="1 2" key="1">
    <citation type="journal article" date="2019" name="Commun. Biol.">
        <title>The bagworm genome reveals a unique fibroin gene that provides high tensile strength.</title>
        <authorList>
            <person name="Kono N."/>
            <person name="Nakamura H."/>
            <person name="Ohtoshi R."/>
            <person name="Tomita M."/>
            <person name="Numata K."/>
            <person name="Arakawa K."/>
        </authorList>
    </citation>
    <scope>NUCLEOTIDE SEQUENCE [LARGE SCALE GENOMIC DNA]</scope>
</reference>
<keyword evidence="2" id="KW-1185">Reference proteome</keyword>
<evidence type="ECO:0000313" key="2">
    <source>
        <dbReference type="Proteomes" id="UP000299102"/>
    </source>
</evidence>
<evidence type="ECO:0000313" key="1">
    <source>
        <dbReference type="EMBL" id="GBP37016.1"/>
    </source>
</evidence>
<proteinExistence type="predicted"/>
<name>A0A4C1VDW9_EUMVA</name>
<protein>
    <recommendedName>
        <fullName evidence="3">Mos1 transposase HTH domain-containing protein</fullName>
    </recommendedName>
</protein>
<comment type="caution">
    <text evidence="1">The sequence shown here is derived from an EMBL/GenBank/DDBJ whole genome shotgun (WGS) entry which is preliminary data.</text>
</comment>
<dbReference type="EMBL" id="BGZK01000327">
    <property type="protein sequence ID" value="GBP37016.1"/>
    <property type="molecule type" value="Genomic_DNA"/>
</dbReference>
<sequence>MRKRLCDSLLNRFDGAIYYAQQSLPRLRTAFGDEAPCKTTIYNWFTELKRGRVNLNFVTVAVRRCEQQNNTAVRRMIETDTHVTYHEIWASLGIGNEANATLYLNDDQKKIILEGAMEAMKRMNKENLLDITVSSEMMYVGGDVVAKCYVNSNMR</sequence>
<organism evidence="1 2">
    <name type="scientific">Eumeta variegata</name>
    <name type="common">Bagworm moth</name>
    <name type="synonym">Eumeta japonica</name>
    <dbReference type="NCBI Taxonomy" id="151549"/>
    <lineage>
        <taxon>Eukaryota</taxon>
        <taxon>Metazoa</taxon>
        <taxon>Ecdysozoa</taxon>
        <taxon>Arthropoda</taxon>
        <taxon>Hexapoda</taxon>
        <taxon>Insecta</taxon>
        <taxon>Pterygota</taxon>
        <taxon>Neoptera</taxon>
        <taxon>Endopterygota</taxon>
        <taxon>Lepidoptera</taxon>
        <taxon>Glossata</taxon>
        <taxon>Ditrysia</taxon>
        <taxon>Tineoidea</taxon>
        <taxon>Psychidae</taxon>
        <taxon>Oiketicinae</taxon>
        <taxon>Eumeta</taxon>
    </lineage>
</organism>
<dbReference type="Proteomes" id="UP000299102">
    <property type="component" value="Unassembled WGS sequence"/>
</dbReference>